<proteinExistence type="inferred from homology"/>
<feature type="chain" id="PRO_5007387882" evidence="8">
    <location>
        <begin position="23"/>
        <end position="432"/>
    </location>
</feature>
<evidence type="ECO:0000256" key="8">
    <source>
        <dbReference type="SAM" id="SignalP"/>
    </source>
</evidence>
<dbReference type="SUPFAM" id="SSF56935">
    <property type="entry name" value="Porins"/>
    <property type="match status" value="1"/>
</dbReference>
<keyword evidence="3" id="KW-1134">Transmembrane beta strand</keyword>
<dbReference type="GO" id="GO:0009279">
    <property type="term" value="C:cell outer membrane"/>
    <property type="evidence" value="ECO:0007669"/>
    <property type="project" value="UniProtKB-SubCell"/>
</dbReference>
<evidence type="ECO:0000256" key="4">
    <source>
        <dbReference type="ARBA" id="ARBA00022692"/>
    </source>
</evidence>
<sequence>MQTNKKLLPTLLILAFSSNIYATNGYWSHGYGAKSKSIAGACVAMAFDTMCAASNPASMVHLGDRMDYGLAFFAPERSFTANDDASPIGPPNGPTSIPVGTYESNNDWFLIPHLGYNRMLDNDTSIAITIGANGGMNTEYDSAVFINFSNPMDPSTQATSPTGIDFMQMFVGLTYSKKINQQHSIGITPIFAFQTLEAQGLEPFKPFSLHPDKVTNNGHDRSIGGGVRVGWRGQITEQITLGASYQSKMWMSNFDDYKGLFAEEGDFDVPANYDLGFAFKATPSLTLAFDYQRIEYGDVKALSNTSVLAFRPGQTLLGTKDGLGFGWEDLDIFKFGLQWEYSPEFTFRLGYSRSNKTFQNQQALFNLLAPAVIRSHYTFGFSTPISEAVEISLAFMYAPNEKVYGTNLNTGPQTGSIEMEQYEIILSWGTRF</sequence>
<feature type="signal peptide" evidence="8">
    <location>
        <begin position="1"/>
        <end position="22"/>
    </location>
</feature>
<comment type="similarity">
    <text evidence="2">Belongs to the OmpP1/FadL family.</text>
</comment>
<evidence type="ECO:0000256" key="6">
    <source>
        <dbReference type="ARBA" id="ARBA00023136"/>
    </source>
</evidence>
<evidence type="ECO:0000256" key="3">
    <source>
        <dbReference type="ARBA" id="ARBA00022452"/>
    </source>
</evidence>
<dbReference type="InterPro" id="IPR005017">
    <property type="entry name" value="OMPP1/FadL/TodX"/>
</dbReference>
<dbReference type="AlphaFoldDB" id="A0A0A6PH07"/>
<dbReference type="PANTHER" id="PTHR35093">
    <property type="entry name" value="OUTER MEMBRANE PROTEIN NMB0088-RELATED"/>
    <property type="match status" value="1"/>
</dbReference>
<reference evidence="9 10" key="1">
    <citation type="journal article" date="2016" name="Front. Microbiol.">
        <title>Single-Cell (Meta-)Genomics of a Dimorphic Candidatus Thiomargarita nelsonii Reveals Genomic Plasticity.</title>
        <authorList>
            <person name="Flood B.E."/>
            <person name="Fliss P."/>
            <person name="Jones D.S."/>
            <person name="Dick G.J."/>
            <person name="Jain S."/>
            <person name="Kaster A.K."/>
            <person name="Winkel M."/>
            <person name="Mussmann M."/>
            <person name="Bailey J."/>
        </authorList>
    </citation>
    <scope>NUCLEOTIDE SEQUENCE [LARGE SCALE GENOMIC DNA]</scope>
    <source>
        <strain evidence="9">Hydrate Ridge</strain>
    </source>
</reference>
<organism evidence="9 10">
    <name type="scientific">Candidatus Thiomargarita nelsonii</name>
    <dbReference type="NCBI Taxonomy" id="1003181"/>
    <lineage>
        <taxon>Bacteria</taxon>
        <taxon>Pseudomonadati</taxon>
        <taxon>Pseudomonadota</taxon>
        <taxon>Gammaproteobacteria</taxon>
        <taxon>Thiotrichales</taxon>
        <taxon>Thiotrichaceae</taxon>
        <taxon>Thiomargarita</taxon>
    </lineage>
</organism>
<evidence type="ECO:0000256" key="7">
    <source>
        <dbReference type="ARBA" id="ARBA00023237"/>
    </source>
</evidence>
<evidence type="ECO:0000313" key="10">
    <source>
        <dbReference type="Proteomes" id="UP000030428"/>
    </source>
</evidence>
<evidence type="ECO:0000313" key="9">
    <source>
        <dbReference type="EMBL" id="KHD07255.1"/>
    </source>
</evidence>
<keyword evidence="5 8" id="KW-0732">Signal</keyword>
<accession>A0A0A6PH07</accession>
<evidence type="ECO:0000256" key="5">
    <source>
        <dbReference type="ARBA" id="ARBA00022729"/>
    </source>
</evidence>
<protein>
    <submittedName>
        <fullName evidence="9">Transporter</fullName>
    </submittedName>
</protein>
<comment type="subcellular location">
    <subcellularLocation>
        <location evidence="1">Cell outer membrane</location>
        <topology evidence="1">Multi-pass membrane protein</topology>
    </subcellularLocation>
</comment>
<dbReference type="GO" id="GO:0015483">
    <property type="term" value="F:long-chain fatty acid transporting porin activity"/>
    <property type="evidence" value="ECO:0007669"/>
    <property type="project" value="TreeGrafter"/>
</dbReference>
<keyword evidence="7" id="KW-0998">Cell outer membrane</keyword>
<dbReference type="Gene3D" id="2.40.160.60">
    <property type="entry name" value="Outer membrane protein transport protein (OMPP1/FadL/TodX)"/>
    <property type="match status" value="1"/>
</dbReference>
<comment type="caution">
    <text evidence="9">The sequence shown here is derived from an EMBL/GenBank/DDBJ whole genome shotgun (WGS) entry which is preliminary data.</text>
</comment>
<evidence type="ECO:0000256" key="2">
    <source>
        <dbReference type="ARBA" id="ARBA00008163"/>
    </source>
</evidence>
<dbReference type="PANTHER" id="PTHR35093:SF8">
    <property type="entry name" value="OUTER MEMBRANE PROTEIN NMB0088-RELATED"/>
    <property type="match status" value="1"/>
</dbReference>
<evidence type="ECO:0000256" key="1">
    <source>
        <dbReference type="ARBA" id="ARBA00004571"/>
    </source>
</evidence>
<gene>
    <name evidence="9" type="ORF">PN36_07725</name>
</gene>
<dbReference type="Proteomes" id="UP000030428">
    <property type="component" value="Unassembled WGS sequence"/>
</dbReference>
<dbReference type="Pfam" id="PF03349">
    <property type="entry name" value="Toluene_X"/>
    <property type="match status" value="1"/>
</dbReference>
<keyword evidence="4" id="KW-0812">Transmembrane</keyword>
<keyword evidence="10" id="KW-1185">Reference proteome</keyword>
<dbReference type="EMBL" id="JSZA02000022">
    <property type="protein sequence ID" value="KHD07255.1"/>
    <property type="molecule type" value="Genomic_DNA"/>
</dbReference>
<keyword evidence="6" id="KW-0472">Membrane</keyword>
<name>A0A0A6PH07_9GAMM</name>